<evidence type="ECO:0000256" key="1">
    <source>
        <dbReference type="SAM" id="MobiDB-lite"/>
    </source>
</evidence>
<comment type="caution">
    <text evidence="2">The sequence shown here is derived from an EMBL/GenBank/DDBJ whole genome shotgun (WGS) entry which is preliminary data.</text>
</comment>
<reference evidence="3" key="1">
    <citation type="journal article" date="2019" name="Int. J. Syst. Evol. Microbiol.">
        <title>The Global Catalogue of Microorganisms (GCM) 10K type strain sequencing project: providing services to taxonomists for standard genome sequencing and annotation.</title>
        <authorList>
            <consortium name="The Broad Institute Genomics Platform"/>
            <consortium name="The Broad Institute Genome Sequencing Center for Infectious Disease"/>
            <person name="Wu L."/>
            <person name="Ma J."/>
        </authorList>
    </citation>
    <scope>NUCLEOTIDE SEQUENCE [LARGE SCALE GENOMIC DNA]</scope>
    <source>
        <strain evidence="3">JCM 4316</strain>
    </source>
</reference>
<name>A0ABP5TQS2_9ACTN</name>
<dbReference type="Proteomes" id="UP001500253">
    <property type="component" value="Unassembled WGS sequence"/>
</dbReference>
<sequence length="78" mass="8400">MVRRDGREPLNLAAAIGALVTERTREFPAAGASLRERWAATAPTSPGDGRRRRSGVDQRRRVGNEQIRARGGGAYLGG</sequence>
<feature type="region of interest" description="Disordered" evidence="1">
    <location>
        <begin position="31"/>
        <end position="78"/>
    </location>
</feature>
<organism evidence="2 3">
    <name type="scientific">Streptomyces cuspidosporus</name>
    <dbReference type="NCBI Taxonomy" id="66882"/>
    <lineage>
        <taxon>Bacteria</taxon>
        <taxon>Bacillati</taxon>
        <taxon>Actinomycetota</taxon>
        <taxon>Actinomycetes</taxon>
        <taxon>Kitasatosporales</taxon>
        <taxon>Streptomycetaceae</taxon>
        <taxon>Streptomyces</taxon>
    </lineage>
</organism>
<feature type="compositionally biased region" description="Basic and acidic residues" evidence="1">
    <location>
        <begin position="54"/>
        <end position="63"/>
    </location>
</feature>
<accession>A0ABP5TQS2</accession>
<gene>
    <name evidence="2" type="ORF">GCM10010246_56780</name>
</gene>
<proteinExistence type="predicted"/>
<protein>
    <submittedName>
        <fullName evidence="2">Uncharacterized protein</fullName>
    </submittedName>
</protein>
<evidence type="ECO:0000313" key="3">
    <source>
        <dbReference type="Proteomes" id="UP001500253"/>
    </source>
</evidence>
<keyword evidence="3" id="KW-1185">Reference proteome</keyword>
<dbReference type="EMBL" id="BAAASD010000029">
    <property type="protein sequence ID" value="GAA2359336.1"/>
    <property type="molecule type" value="Genomic_DNA"/>
</dbReference>
<evidence type="ECO:0000313" key="2">
    <source>
        <dbReference type="EMBL" id="GAA2359336.1"/>
    </source>
</evidence>